<name>A0A0R3SLJ7_HYMDI</name>
<evidence type="ECO:0000256" key="2">
    <source>
        <dbReference type="ARBA" id="ARBA00004236"/>
    </source>
</evidence>
<dbReference type="AlphaFoldDB" id="A0A0R3SLJ7"/>
<keyword evidence="8" id="KW-0519">Myristate</keyword>
<dbReference type="InterPro" id="IPR011009">
    <property type="entry name" value="Kinase-like_dom_sf"/>
</dbReference>
<dbReference type="Proteomes" id="UP000274504">
    <property type="component" value="Unassembled WGS sequence"/>
</dbReference>
<proteinExistence type="inferred from homology"/>
<keyword evidence="6" id="KW-0963">Cytoplasm</keyword>
<dbReference type="InterPro" id="IPR002048">
    <property type="entry name" value="EF_hand_dom"/>
</dbReference>
<dbReference type="PROSITE" id="PS50222">
    <property type="entry name" value="EF_HAND_2"/>
    <property type="match status" value="2"/>
</dbReference>
<dbReference type="STRING" id="6216.A0A0R3SLJ7"/>
<evidence type="ECO:0000256" key="10">
    <source>
        <dbReference type="ARBA" id="ARBA00022737"/>
    </source>
</evidence>
<dbReference type="GO" id="GO:0015031">
    <property type="term" value="P:protein transport"/>
    <property type="evidence" value="ECO:0007669"/>
    <property type="project" value="UniProtKB-KW"/>
</dbReference>
<evidence type="ECO:0000256" key="13">
    <source>
        <dbReference type="ARBA" id="ARBA00023136"/>
    </source>
</evidence>
<evidence type="ECO:0000256" key="6">
    <source>
        <dbReference type="ARBA" id="ARBA00022490"/>
    </source>
</evidence>
<keyword evidence="4" id="KW-0813">Transport</keyword>
<dbReference type="Pfam" id="PF13499">
    <property type="entry name" value="EF-hand_7"/>
    <property type="match status" value="1"/>
</dbReference>
<comment type="similarity">
    <text evidence="16">Belongs to the calcineurin regulatory subunit family. CHP subfamily.</text>
</comment>
<evidence type="ECO:0000313" key="21">
    <source>
        <dbReference type="WBParaSite" id="HDID_0000581201-mRNA-1"/>
    </source>
</evidence>
<feature type="domain" description="Protein kinase" evidence="17">
    <location>
        <begin position="1"/>
        <end position="235"/>
    </location>
</feature>
<dbReference type="SMART" id="SM00054">
    <property type="entry name" value="EFh"/>
    <property type="match status" value="2"/>
</dbReference>
<evidence type="ECO:0000256" key="3">
    <source>
        <dbReference type="ARBA" id="ARBA00004496"/>
    </source>
</evidence>
<keyword evidence="12" id="KW-0653">Protein transport</keyword>
<evidence type="ECO:0000256" key="8">
    <source>
        <dbReference type="ARBA" id="ARBA00022707"/>
    </source>
</evidence>
<feature type="domain" description="EF-hand" evidence="18">
    <location>
        <begin position="162"/>
        <end position="197"/>
    </location>
</feature>
<dbReference type="GO" id="GO:0005886">
    <property type="term" value="C:plasma membrane"/>
    <property type="evidence" value="ECO:0007669"/>
    <property type="project" value="UniProtKB-SubCell"/>
</dbReference>
<reference evidence="19 20" key="2">
    <citation type="submission" date="2018-11" db="EMBL/GenBank/DDBJ databases">
        <authorList>
            <consortium name="Pathogen Informatics"/>
        </authorList>
    </citation>
    <scope>NUCLEOTIDE SEQUENCE [LARGE SCALE GENOMIC DNA]</scope>
</reference>
<dbReference type="GO" id="GO:0005524">
    <property type="term" value="F:ATP binding"/>
    <property type="evidence" value="ECO:0007669"/>
    <property type="project" value="InterPro"/>
</dbReference>
<evidence type="ECO:0000256" key="5">
    <source>
        <dbReference type="ARBA" id="ARBA00022475"/>
    </source>
</evidence>
<keyword evidence="11" id="KW-0106">Calcium</keyword>
<comment type="subcellular location">
    <subcellularLocation>
        <location evidence="2">Cell membrane</location>
    </subcellularLocation>
    <subcellularLocation>
        <location evidence="3">Cytoplasm</location>
    </subcellularLocation>
    <subcellularLocation>
        <location evidence="1">Nucleus</location>
    </subcellularLocation>
</comment>
<protein>
    <submittedName>
        <fullName evidence="21">Protein kinase domain-containing protein</fullName>
    </submittedName>
</protein>
<evidence type="ECO:0000256" key="4">
    <source>
        <dbReference type="ARBA" id="ARBA00022448"/>
    </source>
</evidence>
<dbReference type="EMBL" id="UYSG01003473">
    <property type="protein sequence ID" value="VDL58128.1"/>
    <property type="molecule type" value="Genomic_DNA"/>
</dbReference>
<keyword evidence="9" id="KW-0479">Metal-binding</keyword>
<feature type="domain" description="EF-hand" evidence="18">
    <location>
        <begin position="203"/>
        <end position="235"/>
    </location>
</feature>
<dbReference type="Gene3D" id="1.10.510.10">
    <property type="entry name" value="Transferase(Phosphotransferase) domain 1"/>
    <property type="match status" value="1"/>
</dbReference>
<dbReference type="WBParaSite" id="HDID_0000581201-mRNA-1">
    <property type="protein sequence ID" value="HDID_0000581201-mRNA-1"/>
    <property type="gene ID" value="HDID_0000581201"/>
</dbReference>
<dbReference type="GO" id="GO:0005634">
    <property type="term" value="C:nucleus"/>
    <property type="evidence" value="ECO:0007669"/>
    <property type="project" value="UniProtKB-SubCell"/>
</dbReference>
<gene>
    <name evidence="19" type="ORF">HDID_LOCUS5810</name>
</gene>
<evidence type="ECO:0000256" key="14">
    <source>
        <dbReference type="ARBA" id="ARBA00023242"/>
    </source>
</evidence>
<keyword evidence="13" id="KW-0472">Membrane</keyword>
<dbReference type="SUPFAM" id="SSF56112">
    <property type="entry name" value="Protein kinase-like (PK-like)"/>
    <property type="match status" value="1"/>
</dbReference>
<evidence type="ECO:0000256" key="11">
    <source>
        <dbReference type="ARBA" id="ARBA00022837"/>
    </source>
</evidence>
<dbReference type="OrthoDB" id="191686at2759"/>
<dbReference type="PROSITE" id="PS50011">
    <property type="entry name" value="PROTEIN_KINASE_DOM"/>
    <property type="match status" value="1"/>
</dbReference>
<keyword evidence="15" id="KW-0449">Lipoprotein</keyword>
<reference evidence="21" key="1">
    <citation type="submission" date="2017-02" db="UniProtKB">
        <authorList>
            <consortium name="WormBaseParasite"/>
        </authorList>
    </citation>
    <scope>IDENTIFICATION</scope>
</reference>
<dbReference type="InterPro" id="IPR051875">
    <property type="entry name" value="Calcineurin_B_homologous"/>
</dbReference>
<evidence type="ECO:0000256" key="16">
    <source>
        <dbReference type="ARBA" id="ARBA00038164"/>
    </source>
</evidence>
<evidence type="ECO:0000259" key="18">
    <source>
        <dbReference type="PROSITE" id="PS50222"/>
    </source>
</evidence>
<keyword evidence="7" id="KW-0597">Phosphoprotein</keyword>
<dbReference type="InterPro" id="IPR018247">
    <property type="entry name" value="EF_Hand_1_Ca_BS"/>
</dbReference>
<evidence type="ECO:0000256" key="9">
    <source>
        <dbReference type="ARBA" id="ARBA00022723"/>
    </source>
</evidence>
<keyword evidence="10" id="KW-0677">Repeat</keyword>
<evidence type="ECO:0000313" key="20">
    <source>
        <dbReference type="Proteomes" id="UP000274504"/>
    </source>
</evidence>
<dbReference type="Pfam" id="PF00069">
    <property type="entry name" value="Pkinase"/>
    <property type="match status" value="1"/>
</dbReference>
<organism evidence="21">
    <name type="scientific">Hymenolepis diminuta</name>
    <name type="common">Rat tapeworm</name>
    <dbReference type="NCBI Taxonomy" id="6216"/>
    <lineage>
        <taxon>Eukaryota</taxon>
        <taxon>Metazoa</taxon>
        <taxon>Spiralia</taxon>
        <taxon>Lophotrochozoa</taxon>
        <taxon>Platyhelminthes</taxon>
        <taxon>Cestoda</taxon>
        <taxon>Eucestoda</taxon>
        <taxon>Cyclophyllidea</taxon>
        <taxon>Hymenolepididae</taxon>
        <taxon>Hymenolepis</taxon>
    </lineage>
</organism>
<dbReference type="InterPro" id="IPR011992">
    <property type="entry name" value="EF-hand-dom_pair"/>
</dbReference>
<evidence type="ECO:0000256" key="1">
    <source>
        <dbReference type="ARBA" id="ARBA00004123"/>
    </source>
</evidence>
<evidence type="ECO:0000256" key="7">
    <source>
        <dbReference type="ARBA" id="ARBA00022553"/>
    </source>
</evidence>
<dbReference type="InterPro" id="IPR000719">
    <property type="entry name" value="Prot_kinase_dom"/>
</dbReference>
<dbReference type="Gene3D" id="1.10.238.10">
    <property type="entry name" value="EF-hand"/>
    <property type="match status" value="1"/>
</dbReference>
<dbReference type="PROSITE" id="PS00018">
    <property type="entry name" value="EF_HAND_1"/>
    <property type="match status" value="2"/>
</dbReference>
<dbReference type="SMART" id="SM00220">
    <property type="entry name" value="S_TKc"/>
    <property type="match status" value="1"/>
</dbReference>
<dbReference type="PANTHER" id="PTHR46002">
    <property type="entry name" value="EG:114D9.1 PROTEIN-RELATED"/>
    <property type="match status" value="1"/>
</dbReference>
<dbReference type="GO" id="GO:0005737">
    <property type="term" value="C:cytoplasm"/>
    <property type="evidence" value="ECO:0007669"/>
    <property type="project" value="UniProtKB-SubCell"/>
</dbReference>
<keyword evidence="14" id="KW-0539">Nucleus</keyword>
<evidence type="ECO:0000259" key="17">
    <source>
        <dbReference type="PROSITE" id="PS50011"/>
    </source>
</evidence>
<accession>A0A0R3SLJ7</accession>
<keyword evidence="5" id="KW-1003">Cell membrane</keyword>
<evidence type="ECO:0000313" key="19">
    <source>
        <dbReference type="EMBL" id="VDL58128.1"/>
    </source>
</evidence>
<evidence type="ECO:0000256" key="15">
    <source>
        <dbReference type="ARBA" id="ARBA00023288"/>
    </source>
</evidence>
<dbReference type="GO" id="GO:0005509">
    <property type="term" value="F:calcium ion binding"/>
    <property type="evidence" value="ECO:0007669"/>
    <property type="project" value="InterPro"/>
</dbReference>
<dbReference type="CDD" id="cd00051">
    <property type="entry name" value="EFh"/>
    <property type="match status" value="1"/>
</dbReference>
<sequence>MSFSYSFYDAPSKRLRLLAANIQCPLIATLYHRFLIHDTPVLVMSMMSDKRPSSFCHSLSEEAGRFYIAEIMCALEELHQLQIVHLDSKPANVCLQNSGHILLADFYRSADLTTEGHLTYIRNISIIQEFFKGGEELNFRDFLKKVARFRKPSSNGVTEYNNREAKLQFLFGMYDLDMDNKISRSELLSVLQMMVGASVTMDQINRIGERTMAEADVNGDGYITYEEFKTVCFFF</sequence>
<evidence type="ECO:0000256" key="12">
    <source>
        <dbReference type="ARBA" id="ARBA00022927"/>
    </source>
</evidence>
<dbReference type="SUPFAM" id="SSF47473">
    <property type="entry name" value="EF-hand"/>
    <property type="match status" value="1"/>
</dbReference>
<dbReference type="GO" id="GO:0004672">
    <property type="term" value="F:protein kinase activity"/>
    <property type="evidence" value="ECO:0007669"/>
    <property type="project" value="InterPro"/>
</dbReference>
<dbReference type="Gene3D" id="3.30.200.20">
    <property type="entry name" value="Phosphorylase Kinase, domain 1"/>
    <property type="match status" value="1"/>
</dbReference>